<name>A0ABQ3H4D6_9NEIS</name>
<dbReference type="CDD" id="cd02423">
    <property type="entry name" value="Peptidase_C39G"/>
    <property type="match status" value="1"/>
</dbReference>
<evidence type="ECO:0000256" key="1">
    <source>
        <dbReference type="SAM" id="SignalP"/>
    </source>
</evidence>
<feature type="signal peptide" evidence="1">
    <location>
        <begin position="1"/>
        <end position="30"/>
    </location>
</feature>
<sequence length="238" mass="26387">MRRRQLLRILLIMKTPLIALLLMSATLAGAADMPIPGFTGDVRPQLRAKSLREIRFNNVVEQKTDFSCGAATLATILRYAYGLDAPEEVVLKGMISETNEETVRKLGFSMLDMKRYVEALGFRSKGYKLQPEALQALKIPAITLLDTNGYKHFVVIRKATATTVYVADPSVGNREISMDEFVPQWSGVLLAVVGHGYRVDNPLVRITPRLSARAGVNAAQPVPTADLIEYGFMHSDFF</sequence>
<dbReference type="Proteomes" id="UP000604737">
    <property type="component" value="Unassembled WGS sequence"/>
</dbReference>
<comment type="caution">
    <text evidence="3">The sequence shown here is derived from an EMBL/GenBank/DDBJ whole genome shotgun (WGS) entry which is preliminary data.</text>
</comment>
<protein>
    <recommendedName>
        <fullName evidence="2">Peptidase C39 domain-containing protein</fullName>
    </recommendedName>
</protein>
<keyword evidence="1" id="KW-0732">Signal</keyword>
<accession>A0ABQ3H4D6</accession>
<dbReference type="EMBL" id="BMYO01000008">
    <property type="protein sequence ID" value="GHD66419.1"/>
    <property type="molecule type" value="Genomic_DNA"/>
</dbReference>
<keyword evidence="4" id="KW-1185">Reference proteome</keyword>
<reference evidence="4" key="1">
    <citation type="journal article" date="2019" name="Int. J. Syst. Evol. Microbiol.">
        <title>The Global Catalogue of Microorganisms (GCM) 10K type strain sequencing project: providing services to taxonomists for standard genome sequencing and annotation.</title>
        <authorList>
            <consortium name="The Broad Institute Genomics Platform"/>
            <consortium name="The Broad Institute Genome Sequencing Center for Infectious Disease"/>
            <person name="Wu L."/>
            <person name="Ma J."/>
        </authorList>
    </citation>
    <scope>NUCLEOTIDE SEQUENCE [LARGE SCALE GENOMIC DNA]</scope>
    <source>
        <strain evidence="4">KCTC 23701</strain>
    </source>
</reference>
<feature type="domain" description="Peptidase C39" evidence="2">
    <location>
        <begin position="62"/>
        <end position="192"/>
    </location>
</feature>
<dbReference type="PROSITE" id="PS50990">
    <property type="entry name" value="PEPTIDASE_C39"/>
    <property type="match status" value="1"/>
</dbReference>
<dbReference type="InterPro" id="IPR005074">
    <property type="entry name" value="Peptidase_C39"/>
</dbReference>
<dbReference type="Gene3D" id="3.90.70.10">
    <property type="entry name" value="Cysteine proteinases"/>
    <property type="match status" value="1"/>
</dbReference>
<organism evidence="3 4">
    <name type="scientific">Jeongeupia chitinilytica</name>
    <dbReference type="NCBI Taxonomy" id="1041641"/>
    <lineage>
        <taxon>Bacteria</taxon>
        <taxon>Pseudomonadati</taxon>
        <taxon>Pseudomonadota</taxon>
        <taxon>Betaproteobacteria</taxon>
        <taxon>Neisseriales</taxon>
        <taxon>Chitinibacteraceae</taxon>
        <taxon>Jeongeupia</taxon>
    </lineage>
</organism>
<evidence type="ECO:0000259" key="2">
    <source>
        <dbReference type="PROSITE" id="PS50990"/>
    </source>
</evidence>
<feature type="chain" id="PRO_5047165452" description="Peptidase C39 domain-containing protein" evidence="1">
    <location>
        <begin position="31"/>
        <end position="238"/>
    </location>
</feature>
<evidence type="ECO:0000313" key="4">
    <source>
        <dbReference type="Proteomes" id="UP000604737"/>
    </source>
</evidence>
<proteinExistence type="predicted"/>
<gene>
    <name evidence="3" type="ORF">GCM10007350_28610</name>
</gene>
<evidence type="ECO:0000313" key="3">
    <source>
        <dbReference type="EMBL" id="GHD66419.1"/>
    </source>
</evidence>
<dbReference type="Pfam" id="PF03412">
    <property type="entry name" value="Peptidase_C39"/>
    <property type="match status" value="1"/>
</dbReference>